<reference evidence="2" key="2">
    <citation type="journal article" date="2022" name="Proc. Natl. Acad. Sci. U.S.A.">
        <title>Diploid-dominant life cycles characterize the early evolution of Fungi.</title>
        <authorList>
            <person name="Amses K.R."/>
            <person name="Simmons D.R."/>
            <person name="Longcore J.E."/>
            <person name="Mondo S.J."/>
            <person name="Seto K."/>
            <person name="Jeronimo G.H."/>
            <person name="Bonds A.E."/>
            <person name="Quandt C.A."/>
            <person name="Davis W.J."/>
            <person name="Chang Y."/>
            <person name="Federici B.A."/>
            <person name="Kuo A."/>
            <person name="LaButti K."/>
            <person name="Pangilinan J."/>
            <person name="Andreopoulos W."/>
            <person name="Tritt A."/>
            <person name="Riley R."/>
            <person name="Hundley H."/>
            <person name="Johnson J."/>
            <person name="Lipzen A."/>
            <person name="Barry K."/>
            <person name="Lang B.F."/>
            <person name="Cuomo C.A."/>
            <person name="Buchler N.E."/>
            <person name="Grigoriev I.V."/>
            <person name="Spatafora J.W."/>
            <person name="Stajich J.E."/>
            <person name="James T.Y."/>
        </authorList>
    </citation>
    <scope>NUCLEOTIDE SEQUENCE</scope>
    <source>
        <strain evidence="2">AG</strain>
    </source>
</reference>
<dbReference type="GeneID" id="75915315"/>
<dbReference type="RefSeq" id="XP_051443443.1">
    <property type="nucleotide sequence ID" value="XM_051589970.1"/>
</dbReference>
<sequence length="177" mass="19685">MAVNLNDPTVDTYLQVLSPLIPLFSYNQLETLLCAWVPHRLDGVLERHGLKSGLYVVDHFIVTATIALLIVSTKMIVTYITHHFSRKAIPDGKGSQSISVTIHPSITDSYHNIANVFHQSLAYLISERTKSWTSGSFSLQACLDIGHDENNPPIFNVVPDLNQGKPIFIFIFLSPSP</sequence>
<keyword evidence="1" id="KW-0812">Transmembrane</keyword>
<evidence type="ECO:0000313" key="2">
    <source>
        <dbReference type="EMBL" id="KAI8578439.1"/>
    </source>
</evidence>
<proteinExistence type="predicted"/>
<name>A0AAD5E7S3_UMBRA</name>
<keyword evidence="1" id="KW-1133">Transmembrane helix</keyword>
<evidence type="ECO:0000313" key="3">
    <source>
        <dbReference type="Proteomes" id="UP001206595"/>
    </source>
</evidence>
<gene>
    <name evidence="2" type="ORF">K450DRAFT_246806</name>
</gene>
<organism evidence="2 3">
    <name type="scientific">Umbelopsis ramanniana AG</name>
    <dbReference type="NCBI Taxonomy" id="1314678"/>
    <lineage>
        <taxon>Eukaryota</taxon>
        <taxon>Fungi</taxon>
        <taxon>Fungi incertae sedis</taxon>
        <taxon>Mucoromycota</taxon>
        <taxon>Mucoromycotina</taxon>
        <taxon>Umbelopsidomycetes</taxon>
        <taxon>Umbelopsidales</taxon>
        <taxon>Umbelopsidaceae</taxon>
        <taxon>Umbelopsis</taxon>
    </lineage>
</organism>
<keyword evidence="3" id="KW-1185">Reference proteome</keyword>
<dbReference type="AlphaFoldDB" id="A0AAD5E7S3"/>
<comment type="caution">
    <text evidence="2">The sequence shown here is derived from an EMBL/GenBank/DDBJ whole genome shotgun (WGS) entry which is preliminary data.</text>
</comment>
<feature type="transmembrane region" description="Helical" evidence="1">
    <location>
        <begin position="60"/>
        <end position="80"/>
    </location>
</feature>
<protein>
    <submittedName>
        <fullName evidence="2">Uncharacterized protein</fullName>
    </submittedName>
</protein>
<reference evidence="2" key="1">
    <citation type="submission" date="2021-06" db="EMBL/GenBank/DDBJ databases">
        <authorList>
            <consortium name="DOE Joint Genome Institute"/>
            <person name="Mondo S.J."/>
            <person name="Amses K.R."/>
            <person name="Simmons D.R."/>
            <person name="Longcore J.E."/>
            <person name="Seto K."/>
            <person name="Alves G.H."/>
            <person name="Bonds A.E."/>
            <person name="Quandt C.A."/>
            <person name="Davis W.J."/>
            <person name="Chang Y."/>
            <person name="Letcher P.M."/>
            <person name="Powell M.J."/>
            <person name="Kuo A."/>
            <person name="Labutti K."/>
            <person name="Pangilinan J."/>
            <person name="Andreopoulos W."/>
            <person name="Tritt A."/>
            <person name="Riley R."/>
            <person name="Hundley H."/>
            <person name="Johnson J."/>
            <person name="Lipzen A."/>
            <person name="Barry K."/>
            <person name="Berbee M.L."/>
            <person name="Buchler N.E."/>
            <person name="Grigoriev I.V."/>
            <person name="Spatafora J.W."/>
            <person name="Stajich J.E."/>
            <person name="James T.Y."/>
        </authorList>
    </citation>
    <scope>NUCLEOTIDE SEQUENCE</scope>
    <source>
        <strain evidence="2">AG</strain>
    </source>
</reference>
<dbReference type="Proteomes" id="UP001206595">
    <property type="component" value="Unassembled WGS sequence"/>
</dbReference>
<evidence type="ECO:0000256" key="1">
    <source>
        <dbReference type="SAM" id="Phobius"/>
    </source>
</evidence>
<accession>A0AAD5E7S3</accession>
<dbReference type="EMBL" id="MU620929">
    <property type="protein sequence ID" value="KAI8578439.1"/>
    <property type="molecule type" value="Genomic_DNA"/>
</dbReference>
<keyword evidence="1" id="KW-0472">Membrane</keyword>